<feature type="compositionally biased region" description="Polar residues" evidence="2">
    <location>
        <begin position="112"/>
        <end position="122"/>
    </location>
</feature>
<evidence type="ECO:0000256" key="2">
    <source>
        <dbReference type="SAM" id="MobiDB-lite"/>
    </source>
</evidence>
<sequence>MPMFVRRFKKFFRKEKSEKRESRNKNKSSEEGQFQGCFKCGKMDHMIKDCPLLKEEQRRNLKKQQELTSKAFKKVMKTTWAETSYEESEGEDGESNLALMAKSDTDLDSDSSEVSAATQNEGTLLEIVSLNVSSKPRQELKNSGGTNPETVVGLEEGTIEETSSDPVPEIQNDNP</sequence>
<keyword evidence="1" id="KW-0863">Zinc-finger</keyword>
<evidence type="ECO:0000259" key="3">
    <source>
        <dbReference type="PROSITE" id="PS50158"/>
    </source>
</evidence>
<reference evidence="4 5" key="1">
    <citation type="journal article" date="2021" name="BMC Genomics">
        <title>Datura genome reveals duplications of psychoactive alkaloid biosynthetic genes and high mutation rate following tissue culture.</title>
        <authorList>
            <person name="Rajewski A."/>
            <person name="Carter-House D."/>
            <person name="Stajich J."/>
            <person name="Litt A."/>
        </authorList>
    </citation>
    <scope>NUCLEOTIDE SEQUENCE [LARGE SCALE GENOMIC DNA]</scope>
    <source>
        <strain evidence="4">AR-01</strain>
    </source>
</reference>
<feature type="region of interest" description="Disordered" evidence="2">
    <location>
        <begin position="103"/>
        <end position="122"/>
    </location>
</feature>
<dbReference type="InterPro" id="IPR036875">
    <property type="entry name" value="Znf_CCHC_sf"/>
</dbReference>
<dbReference type="SMART" id="SM00343">
    <property type="entry name" value="ZnF_C2HC"/>
    <property type="match status" value="1"/>
</dbReference>
<keyword evidence="1" id="KW-0862">Zinc</keyword>
<organism evidence="4 5">
    <name type="scientific">Datura stramonium</name>
    <name type="common">Jimsonweed</name>
    <name type="synonym">Common thornapple</name>
    <dbReference type="NCBI Taxonomy" id="4076"/>
    <lineage>
        <taxon>Eukaryota</taxon>
        <taxon>Viridiplantae</taxon>
        <taxon>Streptophyta</taxon>
        <taxon>Embryophyta</taxon>
        <taxon>Tracheophyta</taxon>
        <taxon>Spermatophyta</taxon>
        <taxon>Magnoliopsida</taxon>
        <taxon>eudicotyledons</taxon>
        <taxon>Gunneridae</taxon>
        <taxon>Pentapetalae</taxon>
        <taxon>asterids</taxon>
        <taxon>lamiids</taxon>
        <taxon>Solanales</taxon>
        <taxon>Solanaceae</taxon>
        <taxon>Solanoideae</taxon>
        <taxon>Datureae</taxon>
        <taxon>Datura</taxon>
    </lineage>
</organism>
<feature type="domain" description="CCHC-type" evidence="3">
    <location>
        <begin position="37"/>
        <end position="51"/>
    </location>
</feature>
<dbReference type="Gene3D" id="4.10.60.10">
    <property type="entry name" value="Zinc finger, CCHC-type"/>
    <property type="match status" value="1"/>
</dbReference>
<accession>A0ABS8SMB5</accession>
<evidence type="ECO:0000256" key="1">
    <source>
        <dbReference type="PROSITE-ProRule" id="PRU00047"/>
    </source>
</evidence>
<keyword evidence="5" id="KW-1185">Reference proteome</keyword>
<dbReference type="SUPFAM" id="SSF57756">
    <property type="entry name" value="Retrovirus zinc finger-like domains"/>
    <property type="match status" value="1"/>
</dbReference>
<dbReference type="Pfam" id="PF00098">
    <property type="entry name" value="zf-CCHC"/>
    <property type="match status" value="1"/>
</dbReference>
<protein>
    <recommendedName>
        <fullName evidence="3">CCHC-type domain-containing protein</fullName>
    </recommendedName>
</protein>
<dbReference type="PROSITE" id="PS50158">
    <property type="entry name" value="ZF_CCHC"/>
    <property type="match status" value="1"/>
</dbReference>
<name>A0ABS8SMB5_DATST</name>
<evidence type="ECO:0000313" key="4">
    <source>
        <dbReference type="EMBL" id="MCD7460085.1"/>
    </source>
</evidence>
<feature type="compositionally biased region" description="Polar residues" evidence="2">
    <location>
        <begin position="132"/>
        <end position="149"/>
    </location>
</feature>
<feature type="compositionally biased region" description="Polar residues" evidence="2">
    <location>
        <begin position="164"/>
        <end position="175"/>
    </location>
</feature>
<comment type="caution">
    <text evidence="4">The sequence shown here is derived from an EMBL/GenBank/DDBJ whole genome shotgun (WGS) entry which is preliminary data.</text>
</comment>
<dbReference type="InterPro" id="IPR001878">
    <property type="entry name" value="Znf_CCHC"/>
</dbReference>
<dbReference type="Proteomes" id="UP000823775">
    <property type="component" value="Unassembled WGS sequence"/>
</dbReference>
<gene>
    <name evidence="4" type="ORF">HAX54_042818</name>
</gene>
<proteinExistence type="predicted"/>
<evidence type="ECO:0000313" key="5">
    <source>
        <dbReference type="Proteomes" id="UP000823775"/>
    </source>
</evidence>
<feature type="region of interest" description="Disordered" evidence="2">
    <location>
        <begin position="132"/>
        <end position="175"/>
    </location>
</feature>
<keyword evidence="1" id="KW-0479">Metal-binding</keyword>
<dbReference type="EMBL" id="JACEIK010000634">
    <property type="protein sequence ID" value="MCD7460085.1"/>
    <property type="molecule type" value="Genomic_DNA"/>
</dbReference>